<gene>
    <name evidence="4" type="ORF">FE697_015990</name>
</gene>
<dbReference type="AlphaFoldDB" id="A0A5Q6RR51"/>
<dbReference type="PANTHER" id="PTHR28004">
    <property type="entry name" value="ZGC:162816-RELATED"/>
    <property type="match status" value="1"/>
</dbReference>
<dbReference type="SMART" id="SM01119">
    <property type="entry name" value="D-ser_dehydrat"/>
    <property type="match status" value="1"/>
</dbReference>
<reference evidence="4 5" key="1">
    <citation type="submission" date="2019-09" db="EMBL/GenBank/DDBJ databases">
        <title>Mumia zhuanghuii sp. nov. isolated from the intestinal contents of plateau pika (Ochotona curzoniae) in the Qinghai-Tibet plateau of China.</title>
        <authorList>
            <person name="Tian Z."/>
        </authorList>
    </citation>
    <scope>NUCLEOTIDE SEQUENCE [LARGE SCALE GENOMIC DNA]</scope>
    <source>
        <strain evidence="5">350</strain>
    </source>
</reference>
<comment type="similarity">
    <text evidence="1">Belongs to the DSD1 family.</text>
</comment>
<evidence type="ECO:0000313" key="4">
    <source>
        <dbReference type="EMBL" id="KAA1420465.1"/>
    </source>
</evidence>
<evidence type="ECO:0000259" key="3">
    <source>
        <dbReference type="SMART" id="SM01119"/>
    </source>
</evidence>
<protein>
    <submittedName>
        <fullName evidence="4">Alanine racemase</fullName>
    </submittedName>
</protein>
<dbReference type="InterPro" id="IPR051466">
    <property type="entry name" value="D-amino_acid_metab_enzyme"/>
</dbReference>
<dbReference type="Pfam" id="PF14031">
    <property type="entry name" value="D-ser_dehydrat"/>
    <property type="match status" value="1"/>
</dbReference>
<dbReference type="Gene3D" id="3.20.20.10">
    <property type="entry name" value="Alanine racemase"/>
    <property type="match status" value="1"/>
</dbReference>
<sequence>MVDECAGVVDWRTTGLWMPEGETSDDVLASSGASLFDGTFTWPVMVLRRTALERNVATMAAYCARHGLAFAPHGKTTMAPVLFDAQLAAGAWGITVATANQLLAARRMGVRRILVANELLDTGVLTWLARELDTDPDLEVLFYVDSVQGIAAAGSAYAAAGGVRPLSVLVEVGHDGGRTGVRTVAGAVDLARRVTETSGVRLAGAAGYEGGLTSVEEARSFLETLREATSQMPFDTGTRPIVSAGGSAYFDVVVDVLTHGWPGPRPEVVLRSGAYVSHDDGVYRTKTPFNRVPDEGGLDAALEVWAQVTSTPEPGLAIVGLGKREAPYDEGLAVPRGVRRAGSTVVEPAPEGLVLARINDHHGYLDVPADMEPLIPGDLVSFGISHPCTAFDRWRVIAVLEDDDTVSGIVRTYF</sequence>
<dbReference type="EMBL" id="VDFQ02000005">
    <property type="protein sequence ID" value="KAA1420465.1"/>
    <property type="molecule type" value="Genomic_DNA"/>
</dbReference>
<dbReference type="OrthoDB" id="9811417at2"/>
<keyword evidence="2" id="KW-0456">Lyase</keyword>
<name>A0A5Q6RR51_9ACTN</name>
<organism evidence="4 5">
    <name type="scientific">Mumia zhuanghuii</name>
    <dbReference type="NCBI Taxonomy" id="2585211"/>
    <lineage>
        <taxon>Bacteria</taxon>
        <taxon>Bacillati</taxon>
        <taxon>Actinomycetota</taxon>
        <taxon>Actinomycetes</taxon>
        <taxon>Propionibacteriales</taxon>
        <taxon>Nocardioidaceae</taxon>
        <taxon>Mumia</taxon>
    </lineage>
</organism>
<evidence type="ECO:0000313" key="5">
    <source>
        <dbReference type="Proteomes" id="UP000307768"/>
    </source>
</evidence>
<proteinExistence type="inferred from homology"/>
<dbReference type="InterPro" id="IPR001608">
    <property type="entry name" value="Ala_racemase_N"/>
</dbReference>
<dbReference type="Pfam" id="PF01168">
    <property type="entry name" value="Ala_racemase_N"/>
    <property type="match status" value="1"/>
</dbReference>
<dbReference type="PANTHER" id="PTHR28004:SF8">
    <property type="entry name" value="D-SERINE DEAMINASE"/>
    <property type="match status" value="1"/>
</dbReference>
<dbReference type="InterPro" id="IPR042208">
    <property type="entry name" value="D-ser_dehydrat-like_sf"/>
</dbReference>
<dbReference type="SUPFAM" id="SSF51419">
    <property type="entry name" value="PLP-binding barrel"/>
    <property type="match status" value="1"/>
</dbReference>
<dbReference type="Gene3D" id="2.40.37.20">
    <property type="entry name" value="D-serine dehydratase-like domain"/>
    <property type="match status" value="1"/>
</dbReference>
<comment type="caution">
    <text evidence="4">The sequence shown here is derived from an EMBL/GenBank/DDBJ whole genome shotgun (WGS) entry which is preliminary data.</text>
</comment>
<dbReference type="Proteomes" id="UP000307768">
    <property type="component" value="Unassembled WGS sequence"/>
</dbReference>
<dbReference type="InterPro" id="IPR026956">
    <property type="entry name" value="D-ser_dehydrat-like_dom"/>
</dbReference>
<dbReference type="InterPro" id="IPR029066">
    <property type="entry name" value="PLP-binding_barrel"/>
</dbReference>
<evidence type="ECO:0000256" key="2">
    <source>
        <dbReference type="ARBA" id="ARBA00023239"/>
    </source>
</evidence>
<feature type="domain" description="D-serine dehydratase-like" evidence="3">
    <location>
        <begin position="301"/>
        <end position="401"/>
    </location>
</feature>
<dbReference type="GO" id="GO:0016829">
    <property type="term" value="F:lyase activity"/>
    <property type="evidence" value="ECO:0007669"/>
    <property type="project" value="UniProtKB-KW"/>
</dbReference>
<accession>A0A5Q6RR51</accession>
<dbReference type="RefSeq" id="WP_149770634.1">
    <property type="nucleotide sequence ID" value="NZ_VDFQ02000005.1"/>
</dbReference>
<evidence type="ECO:0000256" key="1">
    <source>
        <dbReference type="ARBA" id="ARBA00005323"/>
    </source>
</evidence>